<keyword evidence="2" id="KW-1185">Reference proteome</keyword>
<evidence type="ECO:0000313" key="2">
    <source>
        <dbReference type="Proteomes" id="UP000050741"/>
    </source>
</evidence>
<feature type="region of interest" description="Disordered" evidence="1">
    <location>
        <begin position="1"/>
        <end position="77"/>
    </location>
</feature>
<evidence type="ECO:0000256" key="1">
    <source>
        <dbReference type="SAM" id="MobiDB-lite"/>
    </source>
</evidence>
<dbReference type="AlphaFoldDB" id="A0A183C427"/>
<name>A0A183C427_GLOPA</name>
<feature type="compositionally biased region" description="Low complexity" evidence="1">
    <location>
        <begin position="21"/>
        <end position="47"/>
    </location>
</feature>
<reference evidence="2" key="2">
    <citation type="submission" date="2014-05" db="EMBL/GenBank/DDBJ databases">
        <title>The genome and life-stage specific transcriptomes of Globodera pallida elucidate key aspects of plant parasitism by a cyst nematode.</title>
        <authorList>
            <person name="Cotton J.A."/>
            <person name="Lilley C.J."/>
            <person name="Jones L.M."/>
            <person name="Kikuchi T."/>
            <person name="Reid A.J."/>
            <person name="Thorpe P."/>
            <person name="Tsai I.J."/>
            <person name="Beasley H."/>
            <person name="Blok V."/>
            <person name="Cock P.J.A."/>
            <person name="Van den Akker S.E."/>
            <person name="Holroyd N."/>
            <person name="Hunt M."/>
            <person name="Mantelin S."/>
            <person name="Naghra H."/>
            <person name="Pain A."/>
            <person name="Palomares-Rius J.E."/>
            <person name="Zarowiecki M."/>
            <person name="Berriman M."/>
            <person name="Jones J.T."/>
            <person name="Urwin P.E."/>
        </authorList>
    </citation>
    <scope>NUCLEOTIDE SEQUENCE [LARGE SCALE GENOMIC DNA]</scope>
    <source>
        <strain evidence="2">Lindley</strain>
    </source>
</reference>
<accession>A0A183C427</accession>
<feature type="compositionally biased region" description="Polar residues" evidence="1">
    <location>
        <begin position="8"/>
        <end position="19"/>
    </location>
</feature>
<reference evidence="2" key="1">
    <citation type="submission" date="2013-12" db="EMBL/GenBank/DDBJ databases">
        <authorList>
            <person name="Aslett M."/>
        </authorList>
    </citation>
    <scope>NUCLEOTIDE SEQUENCE [LARGE SCALE GENOMIC DNA]</scope>
    <source>
        <strain evidence="2">Lindley</strain>
    </source>
</reference>
<sequence>MELATMPHHSSTISATVGTFSPDASGDDGPPAAAAPATSAGSSSRAPVTSSGNGQQRQHLQSGGTVEAGAGTARVRRHEVVLQYLKMEKRE</sequence>
<evidence type="ECO:0000313" key="3">
    <source>
        <dbReference type="WBParaSite" id="GPLIN_000762100"/>
    </source>
</evidence>
<organism evidence="2 3">
    <name type="scientific">Globodera pallida</name>
    <name type="common">Potato cyst nematode worm</name>
    <name type="synonym">Heterodera pallida</name>
    <dbReference type="NCBI Taxonomy" id="36090"/>
    <lineage>
        <taxon>Eukaryota</taxon>
        <taxon>Metazoa</taxon>
        <taxon>Ecdysozoa</taxon>
        <taxon>Nematoda</taxon>
        <taxon>Chromadorea</taxon>
        <taxon>Rhabditida</taxon>
        <taxon>Tylenchina</taxon>
        <taxon>Tylenchomorpha</taxon>
        <taxon>Tylenchoidea</taxon>
        <taxon>Heteroderidae</taxon>
        <taxon>Heteroderinae</taxon>
        <taxon>Globodera</taxon>
    </lineage>
</organism>
<dbReference type="Proteomes" id="UP000050741">
    <property type="component" value="Unassembled WGS sequence"/>
</dbReference>
<reference evidence="3" key="3">
    <citation type="submission" date="2016-06" db="UniProtKB">
        <authorList>
            <consortium name="WormBaseParasite"/>
        </authorList>
    </citation>
    <scope>IDENTIFICATION</scope>
</reference>
<proteinExistence type="predicted"/>
<dbReference type="WBParaSite" id="GPLIN_000762100">
    <property type="protein sequence ID" value="GPLIN_000762100"/>
    <property type="gene ID" value="GPLIN_000762100"/>
</dbReference>
<protein>
    <submittedName>
        <fullName evidence="3">Uncharacterized protein</fullName>
    </submittedName>
</protein>
<feature type="compositionally biased region" description="Polar residues" evidence="1">
    <location>
        <begin position="48"/>
        <end position="64"/>
    </location>
</feature>